<proteinExistence type="inferred from homology"/>
<protein>
    <recommendedName>
        <fullName evidence="4">Protein translation factor SUI1 homolog</fullName>
    </recommendedName>
</protein>
<dbReference type="EMBL" id="FRAN01000001">
    <property type="protein sequence ID" value="SHK05621.1"/>
    <property type="molecule type" value="Genomic_DNA"/>
</dbReference>
<dbReference type="PANTHER" id="PTHR12789">
    <property type="entry name" value="DENSITY-REGULATED PROTEIN HOMOLOG"/>
    <property type="match status" value="1"/>
</dbReference>
<dbReference type="GO" id="GO:0003729">
    <property type="term" value="F:mRNA binding"/>
    <property type="evidence" value="ECO:0007669"/>
    <property type="project" value="TreeGrafter"/>
</dbReference>
<evidence type="ECO:0000256" key="4">
    <source>
        <dbReference type="HAMAP-Rule" id="MF_00604"/>
    </source>
</evidence>
<keyword evidence="3 4" id="KW-0648">Protein biosynthesis</keyword>
<dbReference type="Gene3D" id="3.30.780.10">
    <property type="entry name" value="SUI1-like domain"/>
    <property type="match status" value="1"/>
</dbReference>
<dbReference type="InterPro" id="IPR050318">
    <property type="entry name" value="DENR/SUI1_TIF"/>
</dbReference>
<evidence type="ECO:0000313" key="8">
    <source>
        <dbReference type="Proteomes" id="UP000003751"/>
    </source>
</evidence>
<keyword evidence="6" id="KW-0396">Initiation factor</keyword>
<evidence type="ECO:0000313" key="7">
    <source>
        <dbReference type="EMBL" id="SHK05621.1"/>
    </source>
</evidence>
<dbReference type="eggNOG" id="arCOG04223">
    <property type="taxonomic scope" value="Archaea"/>
</dbReference>
<accession>E7QSL1</accession>
<evidence type="ECO:0000256" key="1">
    <source>
        <dbReference type="ARBA" id="ARBA00005422"/>
    </source>
</evidence>
<gene>
    <name evidence="7" type="ORF">SAMN05444342_0423</name>
    <name evidence="6" type="ORF">ZOD2009_08933</name>
</gene>
<dbReference type="GO" id="GO:0002188">
    <property type="term" value="P:translation reinitiation"/>
    <property type="evidence" value="ECO:0007669"/>
    <property type="project" value="TreeGrafter"/>
</dbReference>
<reference evidence="6 8" key="1">
    <citation type="journal article" date="2014" name="ISME J.">
        <title>Trehalose/2-sulfotrehalose biosynthesis and glycine-betaine uptake are widely spread mechanisms for osmoadaptation in the Halobacteriales.</title>
        <authorList>
            <person name="Youssef N.H."/>
            <person name="Savage-Ashlock K.N."/>
            <person name="McCully A.L."/>
            <person name="Luedtke B."/>
            <person name="Shaw E.I."/>
            <person name="Hoff W.D."/>
            <person name="Elshahed M.S."/>
        </authorList>
    </citation>
    <scope>NUCLEOTIDE SEQUENCE [LARGE SCALE GENOMIC DNA]</scope>
    <source>
        <strain evidence="6 8">DX253</strain>
    </source>
</reference>
<evidence type="ECO:0000313" key="6">
    <source>
        <dbReference type="EMBL" id="EFW92420.1"/>
    </source>
</evidence>
<dbReference type="InterPro" id="IPR036877">
    <property type="entry name" value="SUI1_dom_sf"/>
</dbReference>
<dbReference type="GO" id="GO:0001731">
    <property type="term" value="P:formation of translation preinitiation complex"/>
    <property type="evidence" value="ECO:0007669"/>
    <property type="project" value="TreeGrafter"/>
</dbReference>
<dbReference type="EMBL" id="AEMG01000007">
    <property type="protein sequence ID" value="EFW92420.1"/>
    <property type="molecule type" value="Genomic_DNA"/>
</dbReference>
<comment type="similarity">
    <text evidence="1 4">Belongs to the SUI1 family.</text>
</comment>
<dbReference type="PATRIC" id="fig|797209.4.peg.1783"/>
<dbReference type="HAMAP" id="MF_00604">
    <property type="entry name" value="SUI1"/>
    <property type="match status" value="1"/>
</dbReference>
<evidence type="ECO:0000256" key="3">
    <source>
        <dbReference type="ARBA" id="ARBA00022917"/>
    </source>
</evidence>
<reference evidence="7" key="2">
    <citation type="submission" date="2016-11" db="EMBL/GenBank/DDBJ databases">
        <authorList>
            <person name="Jaros S."/>
            <person name="Januszkiewicz K."/>
            <person name="Wedrychowicz H."/>
        </authorList>
    </citation>
    <scope>NUCLEOTIDE SEQUENCE [LARGE SCALE GENOMIC DNA]</scope>
    <source>
        <strain evidence="7">DX253</strain>
    </source>
</reference>
<feature type="domain" description="SUI1" evidence="5">
    <location>
        <begin position="31"/>
        <end position="97"/>
    </location>
</feature>
<evidence type="ECO:0000256" key="2">
    <source>
        <dbReference type="ARBA" id="ARBA00022845"/>
    </source>
</evidence>
<dbReference type="Proteomes" id="UP000184203">
    <property type="component" value="Unassembled WGS sequence"/>
</dbReference>
<dbReference type="PANTHER" id="PTHR12789:SF0">
    <property type="entry name" value="DENSITY-REGULATED PROTEIN"/>
    <property type="match status" value="1"/>
</dbReference>
<dbReference type="InterPro" id="IPR005872">
    <property type="entry name" value="SUI1_arc_bac"/>
</dbReference>
<dbReference type="InterPro" id="IPR022851">
    <property type="entry name" value="SUI1_arc"/>
</dbReference>
<keyword evidence="2 4" id="KW-0810">Translation regulation</keyword>
<dbReference type="InterPro" id="IPR001950">
    <property type="entry name" value="SUI1"/>
</dbReference>
<dbReference type="CDD" id="cd11567">
    <property type="entry name" value="YciH_like"/>
    <property type="match status" value="1"/>
</dbReference>
<name>E7QSL1_HALPU</name>
<dbReference type="PROSITE" id="PS50296">
    <property type="entry name" value="SUI1"/>
    <property type="match status" value="1"/>
</dbReference>
<dbReference type="GO" id="GO:0003743">
    <property type="term" value="F:translation initiation factor activity"/>
    <property type="evidence" value="ECO:0007669"/>
    <property type="project" value="UniProtKB-KW"/>
</dbReference>
<dbReference type="AlphaFoldDB" id="E7QSL1"/>
<dbReference type="NCBIfam" id="NF002096">
    <property type="entry name" value="PRK00939.1"/>
    <property type="match status" value="1"/>
</dbReference>
<dbReference type="Pfam" id="PF01253">
    <property type="entry name" value="SUI1"/>
    <property type="match status" value="1"/>
</dbReference>
<dbReference type="Proteomes" id="UP000003751">
    <property type="component" value="Unassembled WGS sequence"/>
</dbReference>
<keyword evidence="9" id="KW-1185">Reference proteome</keyword>
<organism evidence="6 8">
    <name type="scientific">Haladaptatus paucihalophilus DX253</name>
    <dbReference type="NCBI Taxonomy" id="797209"/>
    <lineage>
        <taxon>Archaea</taxon>
        <taxon>Methanobacteriati</taxon>
        <taxon>Methanobacteriota</taxon>
        <taxon>Stenosarchaea group</taxon>
        <taxon>Halobacteria</taxon>
        <taxon>Halobacteriales</taxon>
        <taxon>Haladaptataceae</taxon>
        <taxon>Haladaptatus</taxon>
    </lineage>
</organism>
<evidence type="ECO:0000313" key="9">
    <source>
        <dbReference type="Proteomes" id="UP000184203"/>
    </source>
</evidence>
<dbReference type="SUPFAM" id="SSF55159">
    <property type="entry name" value="eIF1-like"/>
    <property type="match status" value="1"/>
</dbReference>
<evidence type="ECO:0000259" key="5">
    <source>
        <dbReference type="PROSITE" id="PS50296"/>
    </source>
</evidence>
<sequence>MANDKDDFSSITGLPEELGIDEDLGRTETRLVIRTEKRRYDKPVTIVEGFDTGEVDVKDLASELKRKMATGGTVHEGVIELQGDHRERVTEVLQDKGFAVE</sequence>
<dbReference type="STRING" id="797209.GCA_000376445_00515"/>
<reference evidence="9" key="3">
    <citation type="submission" date="2016-11" db="EMBL/GenBank/DDBJ databases">
        <authorList>
            <person name="Varghese N."/>
            <person name="Submissions S."/>
        </authorList>
    </citation>
    <scope>NUCLEOTIDE SEQUENCE [LARGE SCALE GENOMIC DNA]</scope>
    <source>
        <strain evidence="9">DX253</strain>
    </source>
</reference>
<dbReference type="GO" id="GO:0006417">
    <property type="term" value="P:regulation of translation"/>
    <property type="evidence" value="ECO:0007669"/>
    <property type="project" value="UniProtKB-UniRule"/>
</dbReference>
<dbReference type="RefSeq" id="WP_007979001.1">
    <property type="nucleotide sequence ID" value="NZ_AEMG01000007.1"/>
</dbReference>